<dbReference type="EMBL" id="CP146016">
    <property type="protein sequence ID" value="WWQ60969.1"/>
    <property type="molecule type" value="Genomic_DNA"/>
</dbReference>
<gene>
    <name evidence="1" type="ORF">V6M85_02485</name>
</gene>
<evidence type="ECO:0000313" key="1">
    <source>
        <dbReference type="EMBL" id="WWQ60969.1"/>
    </source>
</evidence>
<reference evidence="1 2" key="1">
    <citation type="submission" date="2024-02" db="EMBL/GenBank/DDBJ databases">
        <title>STSV induces naive adaptation in Sulfolobus.</title>
        <authorList>
            <person name="Xiang X."/>
            <person name="Song M."/>
        </authorList>
    </citation>
    <scope>NUCLEOTIDE SEQUENCE [LARGE SCALE GENOMIC DNA]</scope>
    <source>
        <strain evidence="1 2">RT2</strain>
    </source>
</reference>
<proteinExistence type="predicted"/>
<evidence type="ECO:0000313" key="2">
    <source>
        <dbReference type="Proteomes" id="UP001432202"/>
    </source>
</evidence>
<dbReference type="RefSeq" id="WP_338602569.1">
    <property type="nucleotide sequence ID" value="NZ_CP146016.1"/>
</dbReference>
<keyword evidence="2" id="KW-1185">Reference proteome</keyword>
<sequence>MTLDNLTFSTYEELKGKFKWNIPKYFNIGDAILDRKIREGYGDNIAVY</sequence>
<dbReference type="Proteomes" id="UP001432202">
    <property type="component" value="Chromosome"/>
</dbReference>
<name>A0AAX4L241_9CREN</name>
<organism evidence="1 2">
    <name type="scientific">Sulfolobus tengchongensis</name>
    <dbReference type="NCBI Taxonomy" id="207809"/>
    <lineage>
        <taxon>Archaea</taxon>
        <taxon>Thermoproteota</taxon>
        <taxon>Thermoprotei</taxon>
        <taxon>Sulfolobales</taxon>
        <taxon>Sulfolobaceae</taxon>
        <taxon>Sulfolobus</taxon>
    </lineage>
</organism>
<dbReference type="GeneID" id="89335599"/>
<dbReference type="AlphaFoldDB" id="A0AAX4L241"/>
<accession>A0AAX4L241</accession>
<protein>
    <submittedName>
        <fullName evidence="1">Uncharacterized protein</fullName>
    </submittedName>
</protein>